<dbReference type="GO" id="GO:0016491">
    <property type="term" value="F:oxidoreductase activity"/>
    <property type="evidence" value="ECO:0007669"/>
    <property type="project" value="UniProtKB-KW"/>
</dbReference>
<dbReference type="Gene3D" id="3.40.1260.10">
    <property type="entry name" value="DsrEFH-like"/>
    <property type="match status" value="1"/>
</dbReference>
<keyword evidence="2" id="KW-0560">Oxidoreductase</keyword>
<gene>
    <name evidence="2" type="ORF">MSHOH_3405</name>
</gene>
<dbReference type="KEGG" id="mhor:MSHOH_3405"/>
<dbReference type="EC" id="1.6.99.3" evidence="2"/>
<keyword evidence="3" id="KW-1185">Reference proteome</keyword>
<proteinExistence type="predicted"/>
<protein>
    <submittedName>
        <fullName evidence="2">NADH dehydrogenase</fullName>
        <ecNumber evidence="2">1.6.99.3</ecNumber>
    </submittedName>
</protein>
<organism evidence="2 3">
    <name type="scientific">Methanosarcina horonobensis HB-1 = JCM 15518</name>
    <dbReference type="NCBI Taxonomy" id="1434110"/>
    <lineage>
        <taxon>Archaea</taxon>
        <taxon>Methanobacteriati</taxon>
        <taxon>Methanobacteriota</taxon>
        <taxon>Stenosarchaea group</taxon>
        <taxon>Methanomicrobia</taxon>
        <taxon>Methanosarcinales</taxon>
        <taxon>Methanosarcinaceae</taxon>
        <taxon>Methanosarcina</taxon>
    </lineage>
</organism>
<dbReference type="PANTHER" id="PTHR34655">
    <property type="entry name" value="CONSERVED WITHIN P. AEROPHILUM"/>
    <property type="match status" value="1"/>
</dbReference>
<evidence type="ECO:0000313" key="2">
    <source>
        <dbReference type="EMBL" id="AKB79888.1"/>
    </source>
</evidence>
<keyword evidence="1" id="KW-0472">Membrane</keyword>
<dbReference type="PATRIC" id="fig|1434110.4.peg.4367"/>
<keyword evidence="1" id="KW-1133">Transmembrane helix</keyword>
<keyword evidence="1" id="KW-0812">Transmembrane</keyword>
<dbReference type="EMBL" id="CP009516">
    <property type="protein sequence ID" value="AKB79888.1"/>
    <property type="molecule type" value="Genomic_DNA"/>
</dbReference>
<dbReference type="HOGENOM" id="CLU_094970_1_1_2"/>
<accession>A0A0E3SIM7</accession>
<evidence type="ECO:0000313" key="3">
    <source>
        <dbReference type="Proteomes" id="UP000033101"/>
    </source>
</evidence>
<feature type="transmembrane region" description="Helical" evidence="1">
    <location>
        <begin position="32"/>
        <end position="58"/>
    </location>
</feature>
<sequence length="154" mass="17206">MGNKDPEVKTGKGVEMEEKAVIILHSGDMDKVYSALIIANGALAMGMEASIYFTFWGLMRLKKGELEKGPLSKMNMMGAGRKMVKQRMEKAHVAPLEKLMSDFKELGGKIIACEMTMEIMGIDKEEIRTEWVDEWGAVGSYIHEARDATITLFI</sequence>
<dbReference type="Pfam" id="PF13686">
    <property type="entry name" value="DrsE_2"/>
    <property type="match status" value="2"/>
</dbReference>
<dbReference type="PANTHER" id="PTHR34655:SF2">
    <property type="entry name" value="PEROXIREDOXIN FAMILY PROTEIN"/>
    <property type="match status" value="1"/>
</dbReference>
<reference evidence="2 3" key="1">
    <citation type="submission" date="2014-07" db="EMBL/GenBank/DDBJ databases">
        <title>Methanogenic archaea and the global carbon cycle.</title>
        <authorList>
            <person name="Henriksen J.R."/>
            <person name="Luke J."/>
            <person name="Reinhart S."/>
            <person name="Benedict M.N."/>
            <person name="Youngblut N.D."/>
            <person name="Metcalf M.E."/>
            <person name="Whitaker R.J."/>
            <person name="Metcalf W.W."/>
        </authorList>
    </citation>
    <scope>NUCLEOTIDE SEQUENCE [LARGE SCALE GENOMIC DNA]</scope>
    <source>
        <strain evidence="2 3">HB-1</strain>
    </source>
</reference>
<dbReference type="AlphaFoldDB" id="A0A0E3SIM7"/>
<evidence type="ECO:0000256" key="1">
    <source>
        <dbReference type="SAM" id="Phobius"/>
    </source>
</evidence>
<dbReference type="STRING" id="1434110.MSHOH_3405"/>
<dbReference type="SUPFAM" id="SSF75169">
    <property type="entry name" value="DsrEFH-like"/>
    <property type="match status" value="1"/>
</dbReference>
<dbReference type="InterPro" id="IPR027396">
    <property type="entry name" value="DsrEFH-like"/>
</dbReference>
<dbReference type="Proteomes" id="UP000033101">
    <property type="component" value="Chromosome"/>
</dbReference>
<name>A0A0E3SIM7_9EURY</name>
<dbReference type="InterPro" id="IPR032836">
    <property type="entry name" value="DsrE2-like"/>
</dbReference>